<name>A0A2J6RPG2_HYAVF</name>
<reference evidence="3 4" key="1">
    <citation type="submission" date="2016-04" db="EMBL/GenBank/DDBJ databases">
        <title>A degradative enzymes factory behind the ericoid mycorrhizal symbiosis.</title>
        <authorList>
            <consortium name="DOE Joint Genome Institute"/>
            <person name="Martino E."/>
            <person name="Morin E."/>
            <person name="Grelet G."/>
            <person name="Kuo A."/>
            <person name="Kohler A."/>
            <person name="Daghino S."/>
            <person name="Barry K."/>
            <person name="Choi C."/>
            <person name="Cichocki N."/>
            <person name="Clum A."/>
            <person name="Copeland A."/>
            <person name="Hainaut M."/>
            <person name="Haridas S."/>
            <person name="Labutti K."/>
            <person name="Lindquist E."/>
            <person name="Lipzen A."/>
            <person name="Khouja H.-R."/>
            <person name="Murat C."/>
            <person name="Ohm R."/>
            <person name="Olson A."/>
            <person name="Spatafora J."/>
            <person name="Veneault-Fourrey C."/>
            <person name="Henrissat B."/>
            <person name="Grigoriev I."/>
            <person name="Martin F."/>
            <person name="Perotto S."/>
        </authorList>
    </citation>
    <scope>NUCLEOTIDE SEQUENCE [LARGE SCALE GENOMIC DNA]</scope>
    <source>
        <strain evidence="3 4">F</strain>
    </source>
</reference>
<dbReference type="Proteomes" id="UP000235786">
    <property type="component" value="Unassembled WGS sequence"/>
</dbReference>
<dbReference type="Pfam" id="PF13302">
    <property type="entry name" value="Acetyltransf_3"/>
    <property type="match status" value="1"/>
</dbReference>
<feature type="domain" description="N-acetyltransferase" evidence="2">
    <location>
        <begin position="11"/>
        <end position="148"/>
    </location>
</feature>
<proteinExistence type="predicted"/>
<evidence type="ECO:0000259" key="2">
    <source>
        <dbReference type="Pfam" id="PF13302"/>
    </source>
</evidence>
<keyword evidence="4" id="KW-1185">Reference proteome</keyword>
<accession>A0A2J6RPG2</accession>
<dbReference type="PANTHER" id="PTHR43792:SF1">
    <property type="entry name" value="N-ACETYLTRANSFERASE DOMAIN-CONTAINING PROTEIN"/>
    <property type="match status" value="1"/>
</dbReference>
<dbReference type="OrthoDB" id="3537228at2759"/>
<dbReference type="EMBL" id="KZ613945">
    <property type="protein sequence ID" value="PMD40407.1"/>
    <property type="molecule type" value="Genomic_DNA"/>
</dbReference>
<dbReference type="Gene3D" id="3.40.630.30">
    <property type="match status" value="1"/>
</dbReference>
<sequence>MTSSSEYATERLVLQPLTPEHAETLLEIFSFEEVQNQMLTTRFSTIEETIRWIRAASIRPNASIFSILLRPNSETSKDLEMIGIIGLNSFDRLLYALHPKFWGAGYCTEALRCFLQQLFETQPQRSRVVAGVHDGNEGSVKVLKNCDFLEADSMESAMSGLSKRRNVEEGEYNAPDSSGAANPHSDFTWFRFEKPLKIEE</sequence>
<feature type="region of interest" description="Disordered" evidence="1">
    <location>
        <begin position="160"/>
        <end position="185"/>
    </location>
</feature>
<protein>
    <submittedName>
        <fullName evidence="3">Acyl-CoA N-acyltransferase</fullName>
    </submittedName>
</protein>
<dbReference type="InterPro" id="IPR016181">
    <property type="entry name" value="Acyl_CoA_acyltransferase"/>
</dbReference>
<organism evidence="3 4">
    <name type="scientific">Hyaloscypha variabilis (strain UAMH 11265 / GT02V1 / F)</name>
    <name type="common">Meliniomyces variabilis</name>
    <dbReference type="NCBI Taxonomy" id="1149755"/>
    <lineage>
        <taxon>Eukaryota</taxon>
        <taxon>Fungi</taxon>
        <taxon>Dikarya</taxon>
        <taxon>Ascomycota</taxon>
        <taxon>Pezizomycotina</taxon>
        <taxon>Leotiomycetes</taxon>
        <taxon>Helotiales</taxon>
        <taxon>Hyaloscyphaceae</taxon>
        <taxon>Hyaloscypha</taxon>
        <taxon>Hyaloscypha variabilis</taxon>
    </lineage>
</organism>
<gene>
    <name evidence="3" type="ORF">L207DRAFT_458986</name>
</gene>
<dbReference type="AlphaFoldDB" id="A0A2J6RPG2"/>
<evidence type="ECO:0000313" key="3">
    <source>
        <dbReference type="EMBL" id="PMD40407.1"/>
    </source>
</evidence>
<dbReference type="SUPFAM" id="SSF55729">
    <property type="entry name" value="Acyl-CoA N-acyltransferases (Nat)"/>
    <property type="match status" value="1"/>
</dbReference>
<dbReference type="GO" id="GO:0016747">
    <property type="term" value="F:acyltransferase activity, transferring groups other than amino-acyl groups"/>
    <property type="evidence" value="ECO:0007669"/>
    <property type="project" value="InterPro"/>
</dbReference>
<dbReference type="STRING" id="1149755.A0A2J6RPG2"/>
<keyword evidence="3" id="KW-0808">Transferase</keyword>
<dbReference type="InterPro" id="IPR000182">
    <property type="entry name" value="GNAT_dom"/>
</dbReference>
<evidence type="ECO:0000313" key="4">
    <source>
        <dbReference type="Proteomes" id="UP000235786"/>
    </source>
</evidence>
<dbReference type="InterPro" id="IPR051531">
    <property type="entry name" value="N-acetyltransferase"/>
</dbReference>
<dbReference type="PANTHER" id="PTHR43792">
    <property type="entry name" value="GNAT FAMILY, PUTATIVE (AFU_ORTHOLOGUE AFUA_3G00765)-RELATED-RELATED"/>
    <property type="match status" value="1"/>
</dbReference>
<keyword evidence="3" id="KW-0012">Acyltransferase</keyword>
<evidence type="ECO:0000256" key="1">
    <source>
        <dbReference type="SAM" id="MobiDB-lite"/>
    </source>
</evidence>